<evidence type="ECO:0000313" key="5">
    <source>
        <dbReference type="Proteomes" id="UP000245464"/>
    </source>
</evidence>
<feature type="compositionally biased region" description="Polar residues" evidence="2">
    <location>
        <begin position="730"/>
        <end position="769"/>
    </location>
</feature>
<dbReference type="PANTHER" id="PTHR10039">
    <property type="entry name" value="AMELOGENIN"/>
    <property type="match status" value="1"/>
</dbReference>
<evidence type="ECO:0000256" key="1">
    <source>
        <dbReference type="ARBA" id="ARBA00022737"/>
    </source>
</evidence>
<comment type="caution">
    <text evidence="4">The sequence shown here is derived from an EMBL/GenBank/DDBJ whole genome shotgun (WGS) entry which is preliminary data.</text>
</comment>
<proteinExistence type="predicted"/>
<dbReference type="SUPFAM" id="SSF52540">
    <property type="entry name" value="P-loop containing nucleoside triphosphate hydrolases"/>
    <property type="match status" value="1"/>
</dbReference>
<gene>
    <name evidence="4" type="ORF">PtrM4_090980</name>
</gene>
<dbReference type="Proteomes" id="UP000245464">
    <property type="component" value="Chromosome 4"/>
</dbReference>
<dbReference type="InterPro" id="IPR056884">
    <property type="entry name" value="NPHP3-like_N"/>
</dbReference>
<dbReference type="InterPro" id="IPR027417">
    <property type="entry name" value="P-loop_NTPase"/>
</dbReference>
<dbReference type="EMBL" id="NQIK02000004">
    <property type="protein sequence ID" value="KAF7571598.1"/>
    <property type="molecule type" value="Genomic_DNA"/>
</dbReference>
<organism evidence="4 5">
    <name type="scientific">Pyrenophora tritici-repentis</name>
    <dbReference type="NCBI Taxonomy" id="45151"/>
    <lineage>
        <taxon>Eukaryota</taxon>
        <taxon>Fungi</taxon>
        <taxon>Dikarya</taxon>
        <taxon>Ascomycota</taxon>
        <taxon>Pezizomycotina</taxon>
        <taxon>Dothideomycetes</taxon>
        <taxon>Pleosporomycetidae</taxon>
        <taxon>Pleosporales</taxon>
        <taxon>Pleosporineae</taxon>
        <taxon>Pleosporaceae</taxon>
        <taxon>Pyrenophora</taxon>
    </lineage>
</organism>
<dbReference type="KEGG" id="ptrr:6342392"/>
<reference evidence="4" key="1">
    <citation type="journal article" date="2018" name="BMC Genomics">
        <title>Comparative genomics of the wheat fungal pathogen Pyrenophora tritici-repentis reveals chromosomal variations and genome plasticity.</title>
        <authorList>
            <person name="Moolhuijzen P."/>
            <person name="See P.T."/>
            <person name="Hane J.K."/>
            <person name="Shi G."/>
            <person name="Liu Z."/>
            <person name="Oliver R.P."/>
            <person name="Moffat C.S."/>
        </authorList>
    </citation>
    <scope>NUCLEOTIDE SEQUENCE [LARGE SCALE GENOMIC DNA]</scope>
    <source>
        <strain evidence="4">M4</strain>
    </source>
</reference>
<keyword evidence="1" id="KW-0677">Repeat</keyword>
<dbReference type="GeneID" id="6342392"/>
<name>A0A834VQD2_9PLEO</name>
<dbReference type="InterPro" id="IPR007111">
    <property type="entry name" value="NACHT_NTPase"/>
</dbReference>
<dbReference type="RefSeq" id="XP_065962610.1">
    <property type="nucleotide sequence ID" value="XM_066106942.1"/>
</dbReference>
<protein>
    <submittedName>
        <fullName evidence="4">NACHT domain containing protein</fullName>
    </submittedName>
</protein>
<dbReference type="AlphaFoldDB" id="A0A834VQD2"/>
<evidence type="ECO:0000256" key="2">
    <source>
        <dbReference type="SAM" id="MobiDB-lite"/>
    </source>
</evidence>
<dbReference type="PANTHER" id="PTHR10039:SF15">
    <property type="entry name" value="NACHT DOMAIN-CONTAINING PROTEIN"/>
    <property type="match status" value="1"/>
</dbReference>
<feature type="region of interest" description="Disordered" evidence="2">
    <location>
        <begin position="713"/>
        <end position="769"/>
    </location>
</feature>
<feature type="domain" description="NACHT" evidence="3">
    <location>
        <begin position="335"/>
        <end position="483"/>
    </location>
</feature>
<evidence type="ECO:0000313" key="4">
    <source>
        <dbReference type="EMBL" id="KAF7571598.1"/>
    </source>
</evidence>
<dbReference type="Pfam" id="PF24883">
    <property type="entry name" value="NPHP3_N"/>
    <property type="match status" value="1"/>
</dbReference>
<evidence type="ECO:0000259" key="3">
    <source>
        <dbReference type="PROSITE" id="PS50837"/>
    </source>
</evidence>
<dbReference type="PROSITE" id="PS50837">
    <property type="entry name" value="NACHT"/>
    <property type="match status" value="1"/>
</dbReference>
<sequence length="926" mass="103854">MSTQTQTIDVAMEDSTLQHPLFDEVTSAIHNTILQEHRHHFHRNATASLLLDELHRLSAGHNSGDRSIFVSSRKFALFIRTFAPYFDVLSTCVKLRSEWIGGFWGVIRLIFKISSDYAVFLEKIADIFEAVAQIIPPYQQIYEVCKRNTFDPNGGAEGLHLAALMSYVYADLVQLCLDLYWVFCRGAQGSETHFLAPPTPWRPLDSRLVRLEARISQHKRWLQKETETHVQQYADVSLQRKEYLDFLQRQSEAKVNGLLDQEDQRVAKRLRRVTKVQSWLSSSGTVNVCDNIQQRHTNSTAWFLHKNAYIGWRDKPFDHSEANDTDSLVGNWQYRVLFVQAKAGFGKTTISQSVVENLVAEADDPDLCDAPPATASFHFSLLGHERTHPDDAFCSMACQLLQTHRHDRKTLDAICLLVRKTSFREHANADEVLDVLSLLLHQHPTFIVIDGADECSDTESLLSSLAKLCRVSDARVLLFSRPDMKIPLEYQKWASDAPHILPLVNKDNAAAINHCVVQDLNRMADQGFFGISMDRNFILQVAQSANGEFLWTSLLLKFLQSSLLSAEERLSILQNIQTLQGLESLYHVMLNAQARHSPHEKRIIVDVFRWLTFPIHHIGSAALLSALSTHDSKVSDITEAADIMHALPELTCGLLTVSHDTVAFSHASMRTYLQSPASQNSEFSLFDESSVHAHLAARCLSYLAHDVPQRPLGALYQHSPPTIPTPTSSGASQHTSASADSGYKSLSSSDGDNNPMTPPGTIQHSTSRATSIRTVPFDTHLPFLRYAALCWPIHLTRTLTPSPSPHHPTSASTATTLAYLPSLNAFLASRFAVTAWVEASYRYNLPPTLTRLVGPLSDLKAEILPSTIEGRLLRQVITEIRVLSEKLGALKREWQGVLRTNPSLIWQMEGVGGGQTYWPAWNEGMR</sequence>
<dbReference type="Gene3D" id="3.40.50.300">
    <property type="entry name" value="P-loop containing nucleotide triphosphate hydrolases"/>
    <property type="match status" value="1"/>
</dbReference>
<accession>A0A834VQD2</accession>